<organism evidence="1 2">
    <name type="scientific">Dibothriocephalus latus</name>
    <name type="common">Fish tapeworm</name>
    <name type="synonym">Diphyllobothrium latum</name>
    <dbReference type="NCBI Taxonomy" id="60516"/>
    <lineage>
        <taxon>Eukaryota</taxon>
        <taxon>Metazoa</taxon>
        <taxon>Spiralia</taxon>
        <taxon>Lophotrochozoa</taxon>
        <taxon>Platyhelminthes</taxon>
        <taxon>Cestoda</taxon>
        <taxon>Eucestoda</taxon>
        <taxon>Diphyllobothriidea</taxon>
        <taxon>Diphyllobothriidae</taxon>
        <taxon>Dibothriocephalus</taxon>
    </lineage>
</organism>
<proteinExistence type="predicted"/>
<protein>
    <submittedName>
        <fullName evidence="1">Uncharacterized protein</fullName>
    </submittedName>
</protein>
<keyword evidence="2" id="KW-1185">Reference proteome</keyword>
<gene>
    <name evidence="1" type="ORF">DILT_LOCUS19906</name>
</gene>
<evidence type="ECO:0000313" key="2">
    <source>
        <dbReference type="Proteomes" id="UP000281553"/>
    </source>
</evidence>
<dbReference type="OrthoDB" id="9992297at2759"/>
<dbReference type="Proteomes" id="UP000281553">
    <property type="component" value="Unassembled WGS sequence"/>
</dbReference>
<sequence>METEDATYHNQCRSEIKQREEAERYHGAWQRYYYGSQPEKELYR</sequence>
<dbReference type="AlphaFoldDB" id="A0A3P7PLK1"/>
<dbReference type="EMBL" id="UYRU01125336">
    <property type="protein sequence ID" value="VDN49838.1"/>
    <property type="molecule type" value="Genomic_DNA"/>
</dbReference>
<name>A0A3P7PLK1_DIBLA</name>
<accession>A0A3P7PLK1</accession>
<reference evidence="1 2" key="1">
    <citation type="submission" date="2018-11" db="EMBL/GenBank/DDBJ databases">
        <authorList>
            <consortium name="Pathogen Informatics"/>
        </authorList>
    </citation>
    <scope>NUCLEOTIDE SEQUENCE [LARGE SCALE GENOMIC DNA]</scope>
</reference>
<evidence type="ECO:0000313" key="1">
    <source>
        <dbReference type="EMBL" id="VDN49838.1"/>
    </source>
</evidence>